<name>A0A368KRA5_9BACT</name>
<dbReference type="CDD" id="cd06445">
    <property type="entry name" value="ATase"/>
    <property type="match status" value="1"/>
</dbReference>
<dbReference type="PANTHER" id="PTHR28511">
    <property type="entry name" value="ENDONUCLEASE V"/>
    <property type="match status" value="1"/>
</dbReference>
<evidence type="ECO:0000313" key="9">
    <source>
        <dbReference type="Proteomes" id="UP000253562"/>
    </source>
</evidence>
<evidence type="ECO:0000256" key="1">
    <source>
        <dbReference type="ARBA" id="ARBA00004496"/>
    </source>
</evidence>
<keyword evidence="5" id="KW-0227">DNA damage</keyword>
<dbReference type="InterPro" id="IPR036217">
    <property type="entry name" value="MethylDNA_cys_MeTrfase_DNAb"/>
</dbReference>
<dbReference type="Gene3D" id="3.30.2170.10">
    <property type="entry name" value="archaeoglobus fulgidus dsm 4304 superfamily"/>
    <property type="match status" value="1"/>
</dbReference>
<dbReference type="PANTHER" id="PTHR28511:SF1">
    <property type="entry name" value="ENDONUCLEASE V"/>
    <property type="match status" value="1"/>
</dbReference>
<gene>
    <name evidence="8" type="ORF">DTL42_16400</name>
</gene>
<dbReference type="GO" id="GO:0003727">
    <property type="term" value="F:single-stranded RNA binding"/>
    <property type="evidence" value="ECO:0007669"/>
    <property type="project" value="TreeGrafter"/>
</dbReference>
<evidence type="ECO:0000256" key="2">
    <source>
        <dbReference type="ARBA" id="ARBA00022490"/>
    </source>
</evidence>
<proteinExistence type="predicted"/>
<dbReference type="InterPro" id="IPR036388">
    <property type="entry name" value="WH-like_DNA-bd_sf"/>
</dbReference>
<evidence type="ECO:0000256" key="4">
    <source>
        <dbReference type="ARBA" id="ARBA00022759"/>
    </source>
</evidence>
<organism evidence="8 9">
    <name type="scientific">Bremerella cremea</name>
    <dbReference type="NCBI Taxonomy" id="1031537"/>
    <lineage>
        <taxon>Bacteria</taxon>
        <taxon>Pseudomonadati</taxon>
        <taxon>Planctomycetota</taxon>
        <taxon>Planctomycetia</taxon>
        <taxon>Pirellulales</taxon>
        <taxon>Pirellulaceae</taxon>
        <taxon>Bremerella</taxon>
    </lineage>
</organism>
<dbReference type="EMBL" id="QPEX01000033">
    <property type="protein sequence ID" value="RCS46068.1"/>
    <property type="molecule type" value="Genomic_DNA"/>
</dbReference>
<dbReference type="Pfam" id="PF04493">
    <property type="entry name" value="Endonuclease_5"/>
    <property type="match status" value="1"/>
</dbReference>
<evidence type="ECO:0000256" key="3">
    <source>
        <dbReference type="ARBA" id="ARBA00022722"/>
    </source>
</evidence>
<keyword evidence="4" id="KW-0255">Endonuclease</keyword>
<comment type="subcellular location">
    <subcellularLocation>
        <location evidence="1">Cytoplasm</location>
    </subcellularLocation>
</comment>
<dbReference type="InterPro" id="IPR014048">
    <property type="entry name" value="MethylDNA_cys_MeTrfase_DNA-bd"/>
</dbReference>
<dbReference type="GO" id="GO:0005737">
    <property type="term" value="C:cytoplasm"/>
    <property type="evidence" value="ECO:0007669"/>
    <property type="project" value="UniProtKB-SubCell"/>
</dbReference>
<dbReference type="InterPro" id="IPR007581">
    <property type="entry name" value="Endonuclease-V"/>
</dbReference>
<evidence type="ECO:0000256" key="5">
    <source>
        <dbReference type="ARBA" id="ARBA00022763"/>
    </source>
</evidence>
<reference evidence="8 9" key="1">
    <citation type="submission" date="2018-07" db="EMBL/GenBank/DDBJ databases">
        <title>Comparative genomes isolates from brazilian mangrove.</title>
        <authorList>
            <person name="De Araujo J.E."/>
            <person name="Taketani R.G."/>
            <person name="Silva M.C.P."/>
            <person name="Lourenco M.V."/>
            <person name="Oliveira V.M."/>
            <person name="Andreote F.D."/>
        </authorList>
    </citation>
    <scope>NUCLEOTIDE SEQUENCE [LARGE SCALE GENOMIC DNA]</scope>
    <source>
        <strain evidence="8 9">HEX PRIS-MGV</strain>
    </source>
</reference>
<comment type="caution">
    <text evidence="8">The sequence shown here is derived from an EMBL/GenBank/DDBJ whole genome shotgun (WGS) entry which is preliminary data.</text>
</comment>
<dbReference type="SUPFAM" id="SSF46767">
    <property type="entry name" value="Methylated DNA-protein cysteine methyltransferase, C-terminal domain"/>
    <property type="match status" value="1"/>
</dbReference>
<dbReference type="AlphaFoldDB" id="A0A368KRA5"/>
<keyword evidence="6" id="KW-0378">Hydrolase</keyword>
<dbReference type="CDD" id="cd06559">
    <property type="entry name" value="Endonuclease_V"/>
    <property type="match status" value="1"/>
</dbReference>
<keyword evidence="2" id="KW-0963">Cytoplasm</keyword>
<dbReference type="Proteomes" id="UP000253562">
    <property type="component" value="Unassembled WGS sequence"/>
</dbReference>
<accession>A0A368KRA5</accession>
<dbReference type="RefSeq" id="WP_114369892.1">
    <property type="nucleotide sequence ID" value="NZ_QPEX01000033.1"/>
</dbReference>
<dbReference type="OrthoDB" id="9790916at2"/>
<evidence type="ECO:0000259" key="7">
    <source>
        <dbReference type="Pfam" id="PF01035"/>
    </source>
</evidence>
<evidence type="ECO:0000256" key="6">
    <source>
        <dbReference type="ARBA" id="ARBA00022801"/>
    </source>
</evidence>
<dbReference type="Pfam" id="PF01035">
    <property type="entry name" value="DNA_binding_1"/>
    <property type="match status" value="1"/>
</dbReference>
<evidence type="ECO:0000313" key="8">
    <source>
        <dbReference type="EMBL" id="RCS46068.1"/>
    </source>
</evidence>
<dbReference type="Gene3D" id="1.10.10.10">
    <property type="entry name" value="Winged helix-like DNA-binding domain superfamily/Winged helix DNA-binding domain"/>
    <property type="match status" value="1"/>
</dbReference>
<dbReference type="GO" id="GO:0006281">
    <property type="term" value="P:DNA repair"/>
    <property type="evidence" value="ECO:0007669"/>
    <property type="project" value="InterPro"/>
</dbReference>
<protein>
    <recommendedName>
        <fullName evidence="7">Methylated-DNA-[protein]-cysteine S-methyltransferase DNA binding domain-containing protein</fullName>
    </recommendedName>
</protein>
<keyword evidence="3" id="KW-0540">Nuclease</keyword>
<dbReference type="GO" id="GO:0016891">
    <property type="term" value="F:RNA endonuclease activity producing 5'-phosphomonoesters, hydrolytic mechanism"/>
    <property type="evidence" value="ECO:0007669"/>
    <property type="project" value="TreeGrafter"/>
</dbReference>
<feature type="domain" description="Methylated-DNA-[protein]-cysteine S-methyltransferase DNA binding" evidence="7">
    <location>
        <begin position="25"/>
        <end position="100"/>
    </location>
</feature>
<sequence>MPLPDLGQVADSLQQRIPDLGMELQRLVRSIPPGRVVAYGDLANSLGDSVASRWVATYLLLPDGPVAECSHRVVRSTGELGLYYSGDVTEKAVKLTQEGIMARDGRVDLDQFRCELPATAKPLATLKAWQRDFVVPRAKNVELSDVTTIGGLDVSYHGETGVAVCSCFGADGQKLKYHDVKSLPIRFPYISGYLAFRELPVYLELLAEMQANERLPDVLLVDGNGKLHPRRMGIATMLGALVGIATIGIAKSRLCGTLLHEDLKVGTWGPIVASIDEPHEVLGYALLPHGKTKNPLFISEGYAVGEEAMRSLVDRCFAGHRSPEPIYHADRESRRIASTL</sequence>